<gene>
    <name evidence="7" type="ORF">UFOPK3519_00172</name>
</gene>
<dbReference type="GO" id="GO:0006353">
    <property type="term" value="P:DNA-templated transcription termination"/>
    <property type="evidence" value="ECO:0007669"/>
    <property type="project" value="InterPro"/>
</dbReference>
<dbReference type="AlphaFoldDB" id="A0A6J7F2Z7"/>
<dbReference type="Pfam" id="PF01029">
    <property type="entry name" value="NusB"/>
    <property type="match status" value="1"/>
</dbReference>
<evidence type="ECO:0000256" key="4">
    <source>
        <dbReference type="ARBA" id="ARBA00023015"/>
    </source>
</evidence>
<evidence type="ECO:0000256" key="3">
    <source>
        <dbReference type="ARBA" id="ARBA00022884"/>
    </source>
</evidence>
<sequence length="179" mass="19500">MSATGGTEDSSGDAQPEAVVSQSVIDSVVDADTLVEQIEVRVHPPLRSVAGGRHEARERAFHLLYEAEIKALPVQEVLDSQVLVPDSYTRKIVMGVEQHRFELTEIIGRLARGWSVERMATLDLALLRLGCFELKYCPEVPRGVVLSEAVGLAGHYGTEDSSKFVNGLLTAAADELRSE</sequence>
<comment type="similarity">
    <text evidence="1">Belongs to the NusB family.</text>
</comment>
<dbReference type="GO" id="GO:0031564">
    <property type="term" value="P:transcription antitermination"/>
    <property type="evidence" value="ECO:0007669"/>
    <property type="project" value="UniProtKB-KW"/>
</dbReference>
<dbReference type="HAMAP" id="MF_00073">
    <property type="entry name" value="NusB"/>
    <property type="match status" value="1"/>
</dbReference>
<dbReference type="Gene3D" id="1.10.940.10">
    <property type="entry name" value="NusB-like"/>
    <property type="match status" value="1"/>
</dbReference>
<evidence type="ECO:0000313" key="7">
    <source>
        <dbReference type="EMBL" id="CAB4889896.1"/>
    </source>
</evidence>
<proteinExistence type="inferred from homology"/>
<dbReference type="SUPFAM" id="SSF48013">
    <property type="entry name" value="NusB-like"/>
    <property type="match status" value="1"/>
</dbReference>
<dbReference type="PANTHER" id="PTHR11078:SF3">
    <property type="entry name" value="ANTITERMINATION NUSB DOMAIN-CONTAINING PROTEIN"/>
    <property type="match status" value="1"/>
</dbReference>
<name>A0A6J7F2Z7_9ZZZZ</name>
<dbReference type="InterPro" id="IPR035926">
    <property type="entry name" value="NusB-like_sf"/>
</dbReference>
<keyword evidence="4" id="KW-0805">Transcription regulation</keyword>
<organism evidence="7">
    <name type="scientific">freshwater metagenome</name>
    <dbReference type="NCBI Taxonomy" id="449393"/>
    <lineage>
        <taxon>unclassified sequences</taxon>
        <taxon>metagenomes</taxon>
        <taxon>ecological metagenomes</taxon>
    </lineage>
</organism>
<dbReference type="GO" id="GO:0005829">
    <property type="term" value="C:cytosol"/>
    <property type="evidence" value="ECO:0007669"/>
    <property type="project" value="TreeGrafter"/>
</dbReference>
<protein>
    <submittedName>
        <fullName evidence="7">Unannotated protein</fullName>
    </submittedName>
</protein>
<feature type="domain" description="NusB/RsmB/TIM44" evidence="6">
    <location>
        <begin position="54"/>
        <end position="173"/>
    </location>
</feature>
<dbReference type="GO" id="GO:0003723">
    <property type="term" value="F:RNA binding"/>
    <property type="evidence" value="ECO:0007669"/>
    <property type="project" value="UniProtKB-KW"/>
</dbReference>
<accession>A0A6J7F2Z7</accession>
<reference evidence="7" key="1">
    <citation type="submission" date="2020-05" db="EMBL/GenBank/DDBJ databases">
        <authorList>
            <person name="Chiriac C."/>
            <person name="Salcher M."/>
            <person name="Ghai R."/>
            <person name="Kavagutti S V."/>
        </authorList>
    </citation>
    <scope>NUCLEOTIDE SEQUENCE</scope>
</reference>
<dbReference type="NCBIfam" id="TIGR01951">
    <property type="entry name" value="nusB"/>
    <property type="match status" value="1"/>
</dbReference>
<evidence type="ECO:0000256" key="5">
    <source>
        <dbReference type="ARBA" id="ARBA00023163"/>
    </source>
</evidence>
<evidence type="ECO:0000256" key="1">
    <source>
        <dbReference type="ARBA" id="ARBA00005952"/>
    </source>
</evidence>
<evidence type="ECO:0000256" key="2">
    <source>
        <dbReference type="ARBA" id="ARBA00022814"/>
    </source>
</evidence>
<dbReference type="InterPro" id="IPR011605">
    <property type="entry name" value="NusB_fam"/>
</dbReference>
<keyword evidence="2" id="KW-0889">Transcription antitermination</keyword>
<keyword evidence="5" id="KW-0804">Transcription</keyword>
<dbReference type="InterPro" id="IPR006027">
    <property type="entry name" value="NusB_RsmB_TIM44"/>
</dbReference>
<keyword evidence="3" id="KW-0694">RNA-binding</keyword>
<dbReference type="EMBL" id="CAFBMG010000007">
    <property type="protein sequence ID" value="CAB4889896.1"/>
    <property type="molecule type" value="Genomic_DNA"/>
</dbReference>
<dbReference type="PANTHER" id="PTHR11078">
    <property type="entry name" value="N UTILIZATION SUBSTANCE PROTEIN B-RELATED"/>
    <property type="match status" value="1"/>
</dbReference>
<evidence type="ECO:0000259" key="6">
    <source>
        <dbReference type="Pfam" id="PF01029"/>
    </source>
</evidence>